<feature type="transmembrane region" description="Helical" evidence="1">
    <location>
        <begin position="514"/>
        <end position="538"/>
    </location>
</feature>
<feature type="transmembrane region" description="Helical" evidence="1">
    <location>
        <begin position="477"/>
        <end position="502"/>
    </location>
</feature>
<feature type="transmembrane region" description="Helical" evidence="1">
    <location>
        <begin position="550"/>
        <end position="574"/>
    </location>
</feature>
<feature type="transmembrane region" description="Helical" evidence="1">
    <location>
        <begin position="211"/>
        <end position="229"/>
    </location>
</feature>
<dbReference type="GeneID" id="78276141"/>
<proteinExistence type="predicted"/>
<keyword evidence="1" id="KW-0812">Transmembrane</keyword>
<protein>
    <recommendedName>
        <fullName evidence="4">Glycosyltransferase RgtA/B/C/D-like domain-containing protein</fullName>
    </recommendedName>
</protein>
<sequence>MNVYVIDIIIFNHLKRKGNLNMSKIFQKLKKPSFYIIIVLICLRIFLGWASGIQFNSIDTYDDALFIAYTDLQTHFLSPNYLSLVKTMSFPLFLNFVKATGLQFSIITSLLWIIDAFYFKRLIKMISKNKWIEYFSFVYVLFFPTAFELWQGTRVYRNTIIAPFVMFMFIYMIEFTYKNLNRHISVLDCLISIIMSIVFTFTYYIKEDGLWLLACLLFFILVNIVISIFNVKKVKQKIKYILTIFLCFSLMISGFSCITSYYKYTNTKYFGVPEIETRNGGELGEFAANIYKIDSNKRNMIYWAPKDAIDKAWKTSKTLQEHPELYQAIINTPWYGNIGQNPIQGDFLTWVLRTALYDTGLWTNEKNVSDLFHQVNEELEKGFEDGTLKKDTRIQLLSSAGGRTFREIISLAPLVYKSFLGSIFLEGYIPGINSIGNSEDSEVTKSAADYTNTSYIEDYSKKFHSNFLDKVIQILFWIYRIMNCVLFISILITIGFYLFRLFRYGFKAVHKNASFLFLTSLICLGIGVVYAIAISWFSQFIFISGVNMSILNFYVIGLPVLLSFSYFTSLVYLVEYS</sequence>
<evidence type="ECO:0000313" key="2">
    <source>
        <dbReference type="EMBL" id="OLU44985.1"/>
    </source>
</evidence>
<keyword evidence="3" id="KW-1185">Reference proteome</keyword>
<feature type="transmembrane region" description="Helical" evidence="1">
    <location>
        <begin position="185"/>
        <end position="205"/>
    </location>
</feature>
<gene>
    <name evidence="2" type="ORF">BO225_09330</name>
</gene>
<feature type="transmembrane region" description="Helical" evidence="1">
    <location>
        <begin position="156"/>
        <end position="173"/>
    </location>
</feature>
<dbReference type="AlphaFoldDB" id="A0A1U7NKP5"/>
<dbReference type="STRING" id="1862672.BO225_09330"/>
<evidence type="ECO:0000313" key="3">
    <source>
        <dbReference type="Proteomes" id="UP000186705"/>
    </source>
</evidence>
<evidence type="ECO:0008006" key="4">
    <source>
        <dbReference type="Google" id="ProtNLM"/>
    </source>
</evidence>
<dbReference type="RefSeq" id="WP_076341990.1">
    <property type="nucleotide sequence ID" value="NZ_MPKA01000090.1"/>
</dbReference>
<accession>A0A1U7NKP5</accession>
<evidence type="ECO:0000256" key="1">
    <source>
        <dbReference type="SAM" id="Phobius"/>
    </source>
</evidence>
<comment type="caution">
    <text evidence="2">The sequence shown here is derived from an EMBL/GenBank/DDBJ whole genome shotgun (WGS) entry which is preliminary data.</text>
</comment>
<dbReference type="EMBL" id="MPKA01000090">
    <property type="protein sequence ID" value="OLU44985.1"/>
    <property type="molecule type" value="Genomic_DNA"/>
</dbReference>
<reference evidence="2 3" key="1">
    <citation type="submission" date="2016-11" db="EMBL/GenBank/DDBJ databases">
        <title>Description of two novel members of the family Erysipelotrichaceae: Ileibacterium lipovorans gen. nov., sp. nov. and Dubosiella newyorkensis, gen. nov., sp. nov.</title>
        <authorList>
            <person name="Cox L.M."/>
            <person name="Sohn J."/>
            <person name="Tyrrell K.L."/>
            <person name="Citron D.M."/>
            <person name="Lawson P.A."/>
            <person name="Patel N.B."/>
            <person name="Iizumi T."/>
            <person name="Perez-Perez G.I."/>
            <person name="Goldstein E.J."/>
            <person name="Blaser M.J."/>
        </authorList>
    </citation>
    <scope>NUCLEOTIDE SEQUENCE [LARGE SCALE GENOMIC DNA]</scope>
    <source>
        <strain evidence="2 3">NYU-BL-A4</strain>
    </source>
</reference>
<feature type="transmembrane region" description="Helical" evidence="1">
    <location>
        <begin position="101"/>
        <end position="119"/>
    </location>
</feature>
<keyword evidence="1" id="KW-1133">Transmembrane helix</keyword>
<organism evidence="2 3">
    <name type="scientific">Dubosiella newyorkensis</name>
    <dbReference type="NCBI Taxonomy" id="1862672"/>
    <lineage>
        <taxon>Bacteria</taxon>
        <taxon>Bacillati</taxon>
        <taxon>Bacillota</taxon>
        <taxon>Erysipelotrichia</taxon>
        <taxon>Erysipelotrichales</taxon>
        <taxon>Erysipelotrichaceae</taxon>
        <taxon>Dubosiella</taxon>
    </lineage>
</organism>
<feature type="transmembrane region" description="Helical" evidence="1">
    <location>
        <begin position="241"/>
        <end position="262"/>
    </location>
</feature>
<feature type="transmembrane region" description="Helical" evidence="1">
    <location>
        <begin position="131"/>
        <end position="150"/>
    </location>
</feature>
<keyword evidence="1" id="KW-0472">Membrane</keyword>
<name>A0A1U7NKP5_9FIRM</name>
<dbReference type="Proteomes" id="UP000186705">
    <property type="component" value="Unassembled WGS sequence"/>
</dbReference>
<dbReference type="OrthoDB" id="447058at2"/>
<feature type="transmembrane region" description="Helical" evidence="1">
    <location>
        <begin position="34"/>
        <end position="55"/>
    </location>
</feature>